<sequence length="74" mass="8353">MANRRIQSYTAPAERTVRASVSFPEDQYAELERIALDQRVSLAWVVREAVQSYLVTRWPLLEGGAAKTETSKGK</sequence>
<dbReference type="InterPro" id="IPR002145">
    <property type="entry name" value="CopG"/>
</dbReference>
<protein>
    <submittedName>
        <fullName evidence="2">Ribbon-helix-helix protein, CopG family</fullName>
    </submittedName>
</protein>
<keyword evidence="3" id="KW-1185">Reference proteome</keyword>
<proteinExistence type="predicted"/>
<dbReference type="GeneID" id="77321158"/>
<evidence type="ECO:0000313" key="2">
    <source>
        <dbReference type="EMBL" id="MCW5321043.1"/>
    </source>
</evidence>
<evidence type="ECO:0000313" key="3">
    <source>
        <dbReference type="Proteomes" id="UP001208935"/>
    </source>
</evidence>
<comment type="caution">
    <text evidence="2">The sequence shown here is derived from an EMBL/GenBank/DDBJ whole genome shotgun (WGS) entry which is preliminary data.</text>
</comment>
<name>A0ABT3KRW4_9BURK</name>
<dbReference type="Proteomes" id="UP001208935">
    <property type="component" value="Unassembled WGS sequence"/>
</dbReference>
<dbReference type="CDD" id="cd21631">
    <property type="entry name" value="RHH_CopG_NikR-like"/>
    <property type="match status" value="1"/>
</dbReference>
<accession>A0ABT3KRW4</accession>
<organism evidence="2 3">
    <name type="scientific">Verminephrobacter aporrectodeae subsp. tuberculatae</name>
    <dbReference type="NCBI Taxonomy" id="1110392"/>
    <lineage>
        <taxon>Bacteria</taxon>
        <taxon>Pseudomonadati</taxon>
        <taxon>Pseudomonadota</taxon>
        <taxon>Betaproteobacteria</taxon>
        <taxon>Burkholderiales</taxon>
        <taxon>Comamonadaceae</taxon>
        <taxon>Verminephrobacter</taxon>
    </lineage>
</organism>
<feature type="domain" description="Ribbon-helix-helix protein CopG" evidence="1">
    <location>
        <begin position="20"/>
        <end position="55"/>
    </location>
</feature>
<dbReference type="RefSeq" id="WP_010103109.1">
    <property type="nucleotide sequence ID" value="NZ_QZCV01000001.1"/>
</dbReference>
<reference evidence="3" key="1">
    <citation type="submission" date="2023-07" db="EMBL/GenBank/DDBJ databases">
        <title>Verminephrobacter genomes.</title>
        <authorList>
            <person name="Lund M.B."/>
        </authorList>
    </citation>
    <scope>NUCLEOTIDE SEQUENCE [LARGE SCALE GENOMIC DNA]</scope>
    <source>
        <strain evidence="3">AtM5-05</strain>
    </source>
</reference>
<dbReference type="Pfam" id="PF01402">
    <property type="entry name" value="RHH_1"/>
    <property type="match status" value="1"/>
</dbReference>
<gene>
    <name evidence="2" type="ORF">D5039_07675</name>
</gene>
<evidence type="ECO:0000259" key="1">
    <source>
        <dbReference type="Pfam" id="PF01402"/>
    </source>
</evidence>
<dbReference type="EMBL" id="QZCW01000001">
    <property type="protein sequence ID" value="MCW5321043.1"/>
    <property type="molecule type" value="Genomic_DNA"/>
</dbReference>